<dbReference type="InterPro" id="IPR054734">
    <property type="entry name" value="PqqF-like_C_4"/>
</dbReference>
<dbReference type="GO" id="GO:0005739">
    <property type="term" value="C:mitochondrion"/>
    <property type="evidence" value="ECO:0007669"/>
    <property type="project" value="TreeGrafter"/>
</dbReference>
<dbReference type="GO" id="GO:0004222">
    <property type="term" value="F:metalloendopeptidase activity"/>
    <property type="evidence" value="ECO:0007669"/>
    <property type="project" value="TreeGrafter"/>
</dbReference>
<dbReference type="PANTHER" id="PTHR43690">
    <property type="entry name" value="NARDILYSIN"/>
    <property type="match status" value="1"/>
</dbReference>
<evidence type="ECO:0000259" key="2">
    <source>
        <dbReference type="Pfam" id="PF22456"/>
    </source>
</evidence>
<dbReference type="Pfam" id="PF22456">
    <property type="entry name" value="PqqF-like_C_4"/>
    <property type="match status" value="1"/>
</dbReference>
<keyword evidence="1" id="KW-0479">Metal-binding</keyword>
<dbReference type="AlphaFoldDB" id="A0AA39HLP5"/>
<dbReference type="SUPFAM" id="SSF63411">
    <property type="entry name" value="LuxS/MPP-like metallohydrolase"/>
    <property type="match status" value="1"/>
</dbReference>
<feature type="domain" description="Coenzyme PQQ synthesis protein F-like C-terminal lobe" evidence="2">
    <location>
        <begin position="2"/>
        <end position="50"/>
    </location>
</feature>
<dbReference type="InterPro" id="IPR050626">
    <property type="entry name" value="Peptidase_M16"/>
</dbReference>
<dbReference type="GO" id="GO:0046872">
    <property type="term" value="F:metal ion binding"/>
    <property type="evidence" value="ECO:0007669"/>
    <property type="project" value="UniProtKB-KW"/>
</dbReference>
<dbReference type="Proteomes" id="UP001175271">
    <property type="component" value="Unassembled WGS sequence"/>
</dbReference>
<dbReference type="GO" id="GO:0051603">
    <property type="term" value="P:proteolysis involved in protein catabolic process"/>
    <property type="evidence" value="ECO:0007669"/>
    <property type="project" value="TreeGrafter"/>
</dbReference>
<reference evidence="3" key="1">
    <citation type="submission" date="2023-06" db="EMBL/GenBank/DDBJ databases">
        <title>Genomic analysis of the entomopathogenic nematode Steinernema hermaphroditum.</title>
        <authorList>
            <person name="Schwarz E.M."/>
            <person name="Heppert J.K."/>
            <person name="Baniya A."/>
            <person name="Schwartz H.T."/>
            <person name="Tan C.-H."/>
            <person name="Antoshechkin I."/>
            <person name="Sternberg P.W."/>
            <person name="Goodrich-Blair H."/>
            <person name="Dillman A.R."/>
        </authorList>
    </citation>
    <scope>NUCLEOTIDE SEQUENCE</scope>
    <source>
        <strain evidence="3">PS9179</strain>
        <tissue evidence="3">Whole animal</tissue>
    </source>
</reference>
<gene>
    <name evidence="3" type="ORF">QR680_003829</name>
</gene>
<dbReference type="GO" id="GO:0043171">
    <property type="term" value="P:peptide catabolic process"/>
    <property type="evidence" value="ECO:0007669"/>
    <property type="project" value="TreeGrafter"/>
</dbReference>
<sequence>MEERIEAFLKNFRNNIVEMKDEDYQRNVNALANRRLEKPKTLRALSNRYWHEIEGRQYSFNRSEIEVEDLRKITKDELLKFYDDKIMADSDKRQKLSVRVRSTVKGAVPEDNGKTDIERFKSLLATYPWPKPVVELPSAGADTLSASFKEKEKN</sequence>
<proteinExistence type="predicted"/>
<accession>A0AA39HLP5</accession>
<name>A0AA39HLP5_9BILA</name>
<keyword evidence="4" id="KW-1185">Reference proteome</keyword>
<dbReference type="GO" id="GO:0005829">
    <property type="term" value="C:cytosol"/>
    <property type="evidence" value="ECO:0007669"/>
    <property type="project" value="TreeGrafter"/>
</dbReference>
<evidence type="ECO:0000313" key="3">
    <source>
        <dbReference type="EMBL" id="KAK0408205.1"/>
    </source>
</evidence>
<dbReference type="InterPro" id="IPR011249">
    <property type="entry name" value="Metalloenz_LuxS/M16"/>
</dbReference>
<organism evidence="3 4">
    <name type="scientific">Steinernema hermaphroditum</name>
    <dbReference type="NCBI Taxonomy" id="289476"/>
    <lineage>
        <taxon>Eukaryota</taxon>
        <taxon>Metazoa</taxon>
        <taxon>Ecdysozoa</taxon>
        <taxon>Nematoda</taxon>
        <taxon>Chromadorea</taxon>
        <taxon>Rhabditida</taxon>
        <taxon>Tylenchina</taxon>
        <taxon>Panagrolaimomorpha</taxon>
        <taxon>Strongyloidoidea</taxon>
        <taxon>Steinernematidae</taxon>
        <taxon>Steinernema</taxon>
    </lineage>
</organism>
<dbReference type="EMBL" id="JAUCMV010000003">
    <property type="protein sequence ID" value="KAK0408205.1"/>
    <property type="molecule type" value="Genomic_DNA"/>
</dbReference>
<evidence type="ECO:0000313" key="4">
    <source>
        <dbReference type="Proteomes" id="UP001175271"/>
    </source>
</evidence>
<dbReference type="PANTHER" id="PTHR43690:SF18">
    <property type="entry name" value="INSULIN-DEGRADING ENZYME-RELATED"/>
    <property type="match status" value="1"/>
</dbReference>
<dbReference type="Gene3D" id="3.30.830.10">
    <property type="entry name" value="Metalloenzyme, LuxS/M16 peptidase-like"/>
    <property type="match status" value="1"/>
</dbReference>
<protein>
    <recommendedName>
        <fullName evidence="2">Coenzyme PQQ synthesis protein F-like C-terminal lobe domain-containing protein</fullName>
    </recommendedName>
</protein>
<evidence type="ECO:0000256" key="1">
    <source>
        <dbReference type="ARBA" id="ARBA00022723"/>
    </source>
</evidence>
<comment type="caution">
    <text evidence="3">The sequence shown here is derived from an EMBL/GenBank/DDBJ whole genome shotgun (WGS) entry which is preliminary data.</text>
</comment>